<dbReference type="InterPro" id="IPR011110">
    <property type="entry name" value="Reg_prop"/>
</dbReference>
<dbReference type="SUPFAM" id="SSF46689">
    <property type="entry name" value="Homeodomain-like"/>
    <property type="match status" value="1"/>
</dbReference>
<dbReference type="Gene3D" id="1.10.10.60">
    <property type="entry name" value="Homeodomain-like"/>
    <property type="match status" value="1"/>
</dbReference>
<dbReference type="SUPFAM" id="SSF52172">
    <property type="entry name" value="CheY-like"/>
    <property type="match status" value="1"/>
</dbReference>
<dbReference type="Pfam" id="PF12833">
    <property type="entry name" value="HTH_18"/>
    <property type="match status" value="1"/>
</dbReference>
<dbReference type="PANTHER" id="PTHR43547">
    <property type="entry name" value="TWO-COMPONENT HISTIDINE KINASE"/>
    <property type="match status" value="1"/>
</dbReference>
<dbReference type="SUPFAM" id="SSF55874">
    <property type="entry name" value="ATPase domain of HSP90 chaperone/DNA topoisomerase II/histidine kinase"/>
    <property type="match status" value="1"/>
</dbReference>
<dbReference type="InterPro" id="IPR018060">
    <property type="entry name" value="HTH_AraC"/>
</dbReference>
<dbReference type="RefSeq" id="WP_099439803.1">
    <property type="nucleotide sequence ID" value="NZ_CP024091.1"/>
</dbReference>
<dbReference type="PROSITE" id="PS00041">
    <property type="entry name" value="HTH_ARAC_FAMILY_1"/>
    <property type="match status" value="1"/>
</dbReference>
<feature type="domain" description="HTH araC/xylS-type" evidence="11">
    <location>
        <begin position="1254"/>
        <end position="1351"/>
    </location>
</feature>
<evidence type="ECO:0000259" key="13">
    <source>
        <dbReference type="PROSITE" id="PS50110"/>
    </source>
</evidence>
<dbReference type="PROSITE" id="PS50110">
    <property type="entry name" value="RESPONSE_REGULATORY"/>
    <property type="match status" value="1"/>
</dbReference>
<keyword evidence="15" id="KW-1185">Reference proteome</keyword>
<dbReference type="InterPro" id="IPR015943">
    <property type="entry name" value="WD40/YVTN_repeat-like_dom_sf"/>
</dbReference>
<keyword evidence="5 14" id="KW-0418">Kinase</keyword>
<keyword evidence="3 9" id="KW-0597">Phosphoprotein</keyword>
<gene>
    <name evidence="14" type="ORF">CPT03_16225</name>
</gene>
<evidence type="ECO:0000256" key="5">
    <source>
        <dbReference type="ARBA" id="ARBA00022777"/>
    </source>
</evidence>
<feature type="domain" description="Response regulatory" evidence="13">
    <location>
        <begin position="1107"/>
        <end position="1222"/>
    </location>
</feature>
<dbReference type="GO" id="GO:0043565">
    <property type="term" value="F:sequence-specific DNA binding"/>
    <property type="evidence" value="ECO:0007669"/>
    <property type="project" value="InterPro"/>
</dbReference>
<dbReference type="InterPro" id="IPR001789">
    <property type="entry name" value="Sig_transdc_resp-reg_receiver"/>
</dbReference>
<evidence type="ECO:0000256" key="2">
    <source>
        <dbReference type="ARBA" id="ARBA00012438"/>
    </source>
</evidence>
<dbReference type="SUPFAM" id="SSF47384">
    <property type="entry name" value="Homodimeric domain of signal transducing histidine kinase"/>
    <property type="match status" value="1"/>
</dbReference>
<dbReference type="Pfam" id="PF07495">
    <property type="entry name" value="Y_Y_Y"/>
    <property type="match status" value="1"/>
</dbReference>
<dbReference type="Pfam" id="PF00512">
    <property type="entry name" value="HisKA"/>
    <property type="match status" value="1"/>
</dbReference>
<dbReference type="Gene3D" id="1.10.287.130">
    <property type="match status" value="1"/>
</dbReference>
<evidence type="ECO:0000259" key="11">
    <source>
        <dbReference type="PROSITE" id="PS01124"/>
    </source>
</evidence>
<name>A0A2D1U8G5_9SPHI</name>
<dbReference type="PANTHER" id="PTHR43547:SF2">
    <property type="entry name" value="HYBRID SIGNAL TRANSDUCTION HISTIDINE KINASE C"/>
    <property type="match status" value="1"/>
</dbReference>
<dbReference type="InterPro" id="IPR036890">
    <property type="entry name" value="HATPase_C_sf"/>
</dbReference>
<dbReference type="FunFam" id="3.30.565.10:FF:000006">
    <property type="entry name" value="Sensor histidine kinase WalK"/>
    <property type="match status" value="1"/>
</dbReference>
<dbReference type="InterPro" id="IPR005467">
    <property type="entry name" value="His_kinase_dom"/>
</dbReference>
<feature type="modified residue" description="4-aspartylphosphate" evidence="9">
    <location>
        <position position="1155"/>
    </location>
</feature>
<dbReference type="CDD" id="cd00075">
    <property type="entry name" value="HATPase"/>
    <property type="match status" value="1"/>
</dbReference>
<dbReference type="Gene3D" id="2.60.40.10">
    <property type="entry name" value="Immunoglobulins"/>
    <property type="match status" value="1"/>
</dbReference>
<keyword evidence="10" id="KW-0472">Membrane</keyword>
<dbReference type="SMART" id="SM00387">
    <property type="entry name" value="HATPase_c"/>
    <property type="match status" value="1"/>
</dbReference>
<dbReference type="GO" id="GO:0003700">
    <property type="term" value="F:DNA-binding transcription factor activity"/>
    <property type="evidence" value="ECO:0007669"/>
    <property type="project" value="InterPro"/>
</dbReference>
<dbReference type="Pfam" id="PF07494">
    <property type="entry name" value="Reg_prop"/>
    <property type="match status" value="10"/>
</dbReference>
<dbReference type="EC" id="2.7.13.3" evidence="2"/>
<dbReference type="PRINTS" id="PR00344">
    <property type="entry name" value="BCTRLSENSOR"/>
</dbReference>
<dbReference type="PROSITE" id="PS01124">
    <property type="entry name" value="HTH_ARAC_FAMILY_2"/>
    <property type="match status" value="1"/>
</dbReference>
<evidence type="ECO:0000256" key="4">
    <source>
        <dbReference type="ARBA" id="ARBA00022679"/>
    </source>
</evidence>
<dbReference type="InterPro" id="IPR011123">
    <property type="entry name" value="Y_Y_Y"/>
</dbReference>
<keyword evidence="7" id="KW-0238">DNA-binding</keyword>
<dbReference type="InterPro" id="IPR009057">
    <property type="entry name" value="Homeodomain-like_sf"/>
</dbReference>
<dbReference type="Pfam" id="PF00072">
    <property type="entry name" value="Response_reg"/>
    <property type="match status" value="1"/>
</dbReference>
<organism evidence="14 15">
    <name type="scientific">Pedobacter ginsengisoli</name>
    <dbReference type="NCBI Taxonomy" id="363852"/>
    <lineage>
        <taxon>Bacteria</taxon>
        <taxon>Pseudomonadati</taxon>
        <taxon>Bacteroidota</taxon>
        <taxon>Sphingobacteriia</taxon>
        <taxon>Sphingobacteriales</taxon>
        <taxon>Sphingobacteriaceae</taxon>
        <taxon>Pedobacter</taxon>
    </lineage>
</organism>
<dbReference type="Gene3D" id="2.130.10.10">
    <property type="entry name" value="YVTN repeat-like/Quinoprotein amine dehydrogenase"/>
    <property type="match status" value="2"/>
</dbReference>
<dbReference type="PROSITE" id="PS50109">
    <property type="entry name" value="HIS_KIN"/>
    <property type="match status" value="1"/>
</dbReference>
<evidence type="ECO:0000259" key="12">
    <source>
        <dbReference type="PROSITE" id="PS50109"/>
    </source>
</evidence>
<feature type="transmembrane region" description="Helical" evidence="10">
    <location>
        <begin position="798"/>
        <end position="820"/>
    </location>
</feature>
<dbReference type="GO" id="GO:0000155">
    <property type="term" value="F:phosphorelay sensor kinase activity"/>
    <property type="evidence" value="ECO:0007669"/>
    <property type="project" value="InterPro"/>
</dbReference>
<evidence type="ECO:0000256" key="7">
    <source>
        <dbReference type="ARBA" id="ARBA00023125"/>
    </source>
</evidence>
<reference evidence="14 15" key="1">
    <citation type="submission" date="2017-10" db="EMBL/GenBank/DDBJ databases">
        <title>Whole genome of Pedobacter ginsengisoli T01R-27 isolated from tomato rhizosphere.</title>
        <authorList>
            <person name="Weon H.-Y."/>
            <person name="Lee S.A."/>
            <person name="Sang M.K."/>
            <person name="Song J."/>
        </authorList>
    </citation>
    <scope>NUCLEOTIDE SEQUENCE [LARGE SCALE GENOMIC DNA]</scope>
    <source>
        <strain evidence="14 15">T01R-27</strain>
    </source>
</reference>
<sequence>MKQTILLLSFILVQLCCKGQELVFSHLMAEDGLSQNSIFAITQDSRGFMWYGSRFGLNRYDGIHFRLYKSFEADTTTLTDDYITTLHTDSKGILWVGTANGLNKFAPRKNSFERIYLLPPRTKPEPNFIRCIYEDKKKRLWVGTSNGLYLSVTGSASRFIYAEHLGLQKQIARGEILSLQEDAEGFLWIGTNAGLIKVWFDQQISVVNTFVNSKDPGSISDNSITGIIEDQNRDLWIATENGGLNLLRKNATSFTRFVHDRKNSNSLVHNAIRKMIKDKSGRLWIGTQEGISILDPDTKEFKTVQHSKSNRRSLNQNSTYSLYQDYNGSIWIGTYYGGVNVNYASSTNFKSWQHNEQLPGLNHNVVSSILEDNQDNLWMATEGGGLNYFNRATKKFGAYLYEPNNPRSLGSNLVKVIYKGRNQNLWVGTHGGGLNLFNPSQNNFRRFSINKSDINKTRSEIVAIFEDSDNVLWVGSQTGLRLFNQDNNELKINHSSDKLRLFGNKNIKVLFKDSRGEIWIATTTGLFLYSKKSNTLLSFKLPKGSNSVSTNSNYINCIQEDAKGNIWVGLYYGGLARYDAGRKFFTVTYTTKDGLSNNNVVGILEDAKHKLWISTSNGLSKFDPETKIFQTYSTSDGMAGDEFNYNSFFKSRNGELFFGGYNGVTHFFPNEIKKNEFRAPIVFTRLTLFNIPVAIGAFNGLLKEDISYTDHLQFKHNQNIFTIEFALLNYIKSNKNKYAYKLEGVNSQWVETNIPLATYTNLPSGTYKLLVKGANNDGVWSSPGSINIAILPPFWKQWWAFCIYAVLLSIILFFITRYFYLKQLLTKDEELHQIKLNFFMNVSHEIRTHLTLIMAPIEKILEGTQHNIVINKQLNTVKNNADRLLRLVSELMDFRKAETKNLKLKVASSDFIPFIRGIYSSFEELSIKRNIAFNLVLPIEEIIVSFDKEQLEKVFFNLISNAFKFTPKGGSITVRVNIQNDQVFVDIEDTGPGIAPEYLGRLFTNFFQVEDHHIQNTGYGIGLALAKNIVELHKGRIEVSSRVMTDNQQGYTNFTVTLQKENQHLQNASYLKDISSFNTETEVQKAPAQKMDSVDSSERIGVKHNRTILIAEDHPELQEMIKETLETDYHVIISKDGLEGWNRATEEIPDLIISDVMMPKMDGFTLCNHLKTDERTSHIPVILLTAKSSETDQISGLTNGADIYLTKPFSSKILQLHVNNLLQARETMRSKFSKLLLLEPSQAVVNPLDKEFLSKLITIVEDHMDDENLGVDLLSQKIGMSQSVLYKKLKALTDMSVNDFSKSIRLKRAAQLLKQKQYTVYEIGYMVGFTDRKYFSREFKKQFGKTPSEYI</sequence>
<dbReference type="InterPro" id="IPR013783">
    <property type="entry name" value="Ig-like_fold"/>
</dbReference>
<evidence type="ECO:0000256" key="1">
    <source>
        <dbReference type="ARBA" id="ARBA00000085"/>
    </source>
</evidence>
<dbReference type="InterPro" id="IPR004358">
    <property type="entry name" value="Sig_transdc_His_kin-like_C"/>
</dbReference>
<protein>
    <recommendedName>
        <fullName evidence="2">histidine kinase</fullName>
        <ecNumber evidence="2">2.7.13.3</ecNumber>
    </recommendedName>
</protein>
<evidence type="ECO:0000256" key="10">
    <source>
        <dbReference type="SAM" id="Phobius"/>
    </source>
</evidence>
<keyword evidence="8" id="KW-0804">Transcription</keyword>
<dbReference type="FunFam" id="2.60.40.10:FF:000791">
    <property type="entry name" value="Two-component system sensor histidine kinase/response regulator"/>
    <property type="match status" value="1"/>
</dbReference>
<dbReference type="Proteomes" id="UP000223749">
    <property type="component" value="Chromosome"/>
</dbReference>
<dbReference type="CDD" id="cd17574">
    <property type="entry name" value="REC_OmpR"/>
    <property type="match status" value="1"/>
</dbReference>
<proteinExistence type="predicted"/>
<dbReference type="InterPro" id="IPR018062">
    <property type="entry name" value="HTH_AraC-typ_CS"/>
</dbReference>
<evidence type="ECO:0000256" key="3">
    <source>
        <dbReference type="ARBA" id="ARBA00022553"/>
    </source>
</evidence>
<comment type="catalytic activity">
    <reaction evidence="1">
        <text>ATP + protein L-histidine = ADP + protein N-phospho-L-histidine.</text>
        <dbReference type="EC" id="2.7.13.3"/>
    </reaction>
</comment>
<evidence type="ECO:0000256" key="9">
    <source>
        <dbReference type="PROSITE-ProRule" id="PRU00169"/>
    </source>
</evidence>
<dbReference type="SMART" id="SM00388">
    <property type="entry name" value="HisKA"/>
    <property type="match status" value="1"/>
</dbReference>
<keyword evidence="10" id="KW-1133">Transmembrane helix</keyword>
<dbReference type="OrthoDB" id="9809670at2"/>
<dbReference type="SMART" id="SM00342">
    <property type="entry name" value="HTH_ARAC"/>
    <property type="match status" value="1"/>
</dbReference>
<evidence type="ECO:0000256" key="6">
    <source>
        <dbReference type="ARBA" id="ARBA00023015"/>
    </source>
</evidence>
<evidence type="ECO:0000313" key="14">
    <source>
        <dbReference type="EMBL" id="ATP57893.1"/>
    </source>
</evidence>
<dbReference type="Gene3D" id="3.30.565.10">
    <property type="entry name" value="Histidine kinase-like ATPase, C-terminal domain"/>
    <property type="match status" value="1"/>
</dbReference>
<dbReference type="Gene3D" id="3.40.50.2300">
    <property type="match status" value="1"/>
</dbReference>
<dbReference type="SMART" id="SM00448">
    <property type="entry name" value="REC"/>
    <property type="match status" value="1"/>
</dbReference>
<dbReference type="InterPro" id="IPR003661">
    <property type="entry name" value="HisK_dim/P_dom"/>
</dbReference>
<dbReference type="Pfam" id="PF02518">
    <property type="entry name" value="HATPase_c"/>
    <property type="match status" value="1"/>
</dbReference>
<keyword evidence="10" id="KW-0812">Transmembrane</keyword>
<dbReference type="KEGG" id="pgs:CPT03_16225"/>
<evidence type="ECO:0000313" key="15">
    <source>
        <dbReference type="Proteomes" id="UP000223749"/>
    </source>
</evidence>
<dbReference type="InterPro" id="IPR036097">
    <property type="entry name" value="HisK_dim/P_sf"/>
</dbReference>
<dbReference type="InterPro" id="IPR003594">
    <property type="entry name" value="HATPase_dom"/>
</dbReference>
<dbReference type="CDD" id="cd00082">
    <property type="entry name" value="HisKA"/>
    <property type="match status" value="1"/>
</dbReference>
<dbReference type="SUPFAM" id="SSF63829">
    <property type="entry name" value="Calcium-dependent phosphotriesterase"/>
    <property type="match status" value="3"/>
</dbReference>
<evidence type="ECO:0000256" key="8">
    <source>
        <dbReference type="ARBA" id="ARBA00023163"/>
    </source>
</evidence>
<keyword evidence="4" id="KW-0808">Transferase</keyword>
<keyword evidence="6" id="KW-0805">Transcription regulation</keyword>
<dbReference type="EMBL" id="CP024091">
    <property type="protein sequence ID" value="ATP57893.1"/>
    <property type="molecule type" value="Genomic_DNA"/>
</dbReference>
<feature type="domain" description="Histidine kinase" evidence="12">
    <location>
        <begin position="841"/>
        <end position="1062"/>
    </location>
</feature>
<dbReference type="InterPro" id="IPR011006">
    <property type="entry name" value="CheY-like_superfamily"/>
</dbReference>
<accession>A0A2D1U8G5</accession>